<dbReference type="Pfam" id="PF07669">
    <property type="entry name" value="Eco57I"/>
    <property type="match status" value="1"/>
</dbReference>
<dbReference type="EMBL" id="NIPR01000005">
    <property type="protein sequence ID" value="PMD73025.1"/>
    <property type="molecule type" value="Genomic_DNA"/>
</dbReference>
<dbReference type="PROSITE" id="PS00092">
    <property type="entry name" value="N6_MTASE"/>
    <property type="match status" value="1"/>
</dbReference>
<comment type="caution">
    <text evidence="3">The sequence shown here is derived from an EMBL/GenBank/DDBJ whole genome shotgun (WGS) entry which is preliminary data.</text>
</comment>
<dbReference type="GO" id="GO:0003676">
    <property type="term" value="F:nucleic acid binding"/>
    <property type="evidence" value="ECO:0007669"/>
    <property type="project" value="InterPro"/>
</dbReference>
<dbReference type="InterPro" id="IPR011639">
    <property type="entry name" value="MethylTrfase_TaqI-like_dom"/>
</dbReference>
<protein>
    <recommendedName>
        <fullName evidence="2">Type II methyltransferase M.TaqI-like domain-containing protein</fullName>
    </recommendedName>
</protein>
<proteinExistence type="predicted"/>
<organism evidence="3 4">
    <name type="scientific">Companilactobacillus nuruki</name>
    <dbReference type="NCBI Taxonomy" id="1993540"/>
    <lineage>
        <taxon>Bacteria</taxon>
        <taxon>Bacillati</taxon>
        <taxon>Bacillota</taxon>
        <taxon>Bacilli</taxon>
        <taxon>Lactobacillales</taxon>
        <taxon>Lactobacillaceae</taxon>
        <taxon>Companilactobacillus</taxon>
    </lineage>
</organism>
<dbReference type="GO" id="GO:0006304">
    <property type="term" value="P:DNA modification"/>
    <property type="evidence" value="ECO:0007669"/>
    <property type="project" value="InterPro"/>
</dbReference>
<dbReference type="OrthoDB" id="9813673at2"/>
<sequence>MKFDVIIGNPPYQESDNDSGKGSAKPIYQHFVQLSKELKPDLISLITPSVWFTGGKGLSDYRREMLNDPHLESIYNFDTPKDVFPTANLRGGVNYFLWNREFDNNDGIKVDTIHKKSLVESGTRPVKLAEIPIFISSNHAYHILEKLLKNDAIILDDQDKRMFESIVSVRNPFAIATTFKKSADFYTDSKGLINPVKVYASGDVIGFTERKMITKNEQWLEKIKVLTPFANNIGTDLKDNNLKTIIAEPNSVATETYLVVGADLDLTFVQAQNIANYMKTKFVRFLISLAKANQNGTRQTYQFVPNQNFTDKSDLDWTRDLDQQLFVKYNLDESEQEFINGKIN</sequence>
<dbReference type="SUPFAM" id="SSF53335">
    <property type="entry name" value="S-adenosyl-L-methionine-dependent methyltransferases"/>
    <property type="match status" value="1"/>
</dbReference>
<dbReference type="Gene3D" id="3.40.50.150">
    <property type="entry name" value="Vaccinia Virus protein VP39"/>
    <property type="match status" value="1"/>
</dbReference>
<dbReference type="RefSeq" id="WP_102195357.1">
    <property type="nucleotide sequence ID" value="NZ_NIPR01000005.1"/>
</dbReference>
<dbReference type="AlphaFoldDB" id="A0A2N7AW97"/>
<accession>A0A2N7AW97</accession>
<evidence type="ECO:0000256" key="1">
    <source>
        <dbReference type="SAM" id="MobiDB-lite"/>
    </source>
</evidence>
<feature type="region of interest" description="Disordered" evidence="1">
    <location>
        <begin position="1"/>
        <end position="21"/>
    </location>
</feature>
<dbReference type="GO" id="GO:0032259">
    <property type="term" value="P:methylation"/>
    <property type="evidence" value="ECO:0007669"/>
    <property type="project" value="InterPro"/>
</dbReference>
<reference evidence="3 4" key="1">
    <citation type="submission" date="2017-05" db="EMBL/GenBank/DDBJ databases">
        <title>Lactobacillus nurukis nov., sp. nov., isolated from nuruk.</title>
        <authorList>
            <person name="Kim S.-J."/>
        </authorList>
    </citation>
    <scope>NUCLEOTIDE SEQUENCE [LARGE SCALE GENOMIC DNA]</scope>
    <source>
        <strain evidence="3 4">SYF10-1a</strain>
    </source>
</reference>
<dbReference type="InterPro" id="IPR029063">
    <property type="entry name" value="SAM-dependent_MTases_sf"/>
</dbReference>
<evidence type="ECO:0000313" key="3">
    <source>
        <dbReference type="EMBL" id="PMD73025.1"/>
    </source>
</evidence>
<evidence type="ECO:0000259" key="2">
    <source>
        <dbReference type="Pfam" id="PF07669"/>
    </source>
</evidence>
<dbReference type="Proteomes" id="UP000235649">
    <property type="component" value="Unassembled WGS sequence"/>
</dbReference>
<dbReference type="GO" id="GO:0009007">
    <property type="term" value="F:site-specific DNA-methyltransferase (adenine-specific) activity"/>
    <property type="evidence" value="ECO:0007669"/>
    <property type="project" value="UniProtKB-EC"/>
</dbReference>
<gene>
    <name evidence="3" type="ORF">CBP76_02505</name>
</gene>
<keyword evidence="4" id="KW-1185">Reference proteome</keyword>
<dbReference type="InterPro" id="IPR002052">
    <property type="entry name" value="DNA_methylase_N6_adenine_CS"/>
</dbReference>
<name>A0A2N7AW97_9LACO</name>
<feature type="domain" description="Type II methyltransferase M.TaqI-like" evidence="2">
    <location>
        <begin position="1"/>
        <end position="84"/>
    </location>
</feature>
<evidence type="ECO:0000313" key="4">
    <source>
        <dbReference type="Proteomes" id="UP000235649"/>
    </source>
</evidence>